<comment type="similarity">
    <text evidence="1">Belongs to the short-chain dehydrogenases/reductases (SDR) family.</text>
</comment>
<reference evidence="4" key="1">
    <citation type="submission" date="2021-02" db="EMBL/GenBank/DDBJ databases">
        <authorList>
            <person name="Nowell W R."/>
        </authorList>
    </citation>
    <scope>NUCLEOTIDE SEQUENCE</scope>
</reference>
<evidence type="ECO:0000256" key="3">
    <source>
        <dbReference type="SAM" id="SignalP"/>
    </source>
</evidence>
<proteinExistence type="inferred from homology"/>
<feature type="signal peptide" evidence="3">
    <location>
        <begin position="1"/>
        <end position="25"/>
    </location>
</feature>
<dbReference type="PANTHER" id="PTHR24321">
    <property type="entry name" value="DEHYDROGENASES, SHORT CHAIN"/>
    <property type="match status" value="1"/>
</dbReference>
<gene>
    <name evidence="4" type="ORF">ZHD862_LOCUS14351</name>
</gene>
<dbReference type="SUPFAM" id="SSF51735">
    <property type="entry name" value="NAD(P)-binding Rossmann-fold domains"/>
    <property type="match status" value="1"/>
</dbReference>
<sequence length="269" mass="29041">MMATNTGNWSLLLADKVVFLTGGAGYVAQHIGQTCYAHGAFVVLGDLNIEAINKVKDEILASDDSNNKDRILTVPLDVTDERSIEQAVKLTLDKWKTINVLFNTAAMFLTADVEHASSDDWSRVFDVNVRGYALVAKHVSPILKKQGSGSIVNIASISGMVALSPYLLYSTSKGAVIQMTRNLALDLGSFNIRVNSVSPGYIDSPTIDRIAKDSGTSKGQLEDKVIKNSCLKRMCQAQEIANMMVFLASDLCPFITGANLVVDGGYTTI</sequence>
<dbReference type="Gene3D" id="3.40.50.720">
    <property type="entry name" value="NAD(P)-binding Rossmann-like Domain"/>
    <property type="match status" value="1"/>
</dbReference>
<dbReference type="PANTHER" id="PTHR24321:SF8">
    <property type="entry name" value="ESTRADIOL 17-BETA-DEHYDROGENASE 8-RELATED"/>
    <property type="match status" value="1"/>
</dbReference>
<evidence type="ECO:0000256" key="2">
    <source>
        <dbReference type="ARBA" id="ARBA00023002"/>
    </source>
</evidence>
<dbReference type="InterPro" id="IPR002347">
    <property type="entry name" value="SDR_fam"/>
</dbReference>
<accession>A0A814JLB2</accession>
<organism evidence="4 5">
    <name type="scientific">Rotaria sordida</name>
    <dbReference type="NCBI Taxonomy" id="392033"/>
    <lineage>
        <taxon>Eukaryota</taxon>
        <taxon>Metazoa</taxon>
        <taxon>Spiralia</taxon>
        <taxon>Gnathifera</taxon>
        <taxon>Rotifera</taxon>
        <taxon>Eurotatoria</taxon>
        <taxon>Bdelloidea</taxon>
        <taxon>Philodinida</taxon>
        <taxon>Philodinidae</taxon>
        <taxon>Rotaria</taxon>
    </lineage>
</organism>
<dbReference type="Pfam" id="PF13561">
    <property type="entry name" value="adh_short_C2"/>
    <property type="match status" value="1"/>
</dbReference>
<evidence type="ECO:0000256" key="1">
    <source>
        <dbReference type="ARBA" id="ARBA00006484"/>
    </source>
</evidence>
<keyword evidence="3" id="KW-0732">Signal</keyword>
<dbReference type="FunFam" id="3.40.50.720:FF:000084">
    <property type="entry name" value="Short-chain dehydrogenase reductase"/>
    <property type="match status" value="1"/>
</dbReference>
<protein>
    <submittedName>
        <fullName evidence="4">Uncharacterized protein</fullName>
    </submittedName>
</protein>
<evidence type="ECO:0000313" key="5">
    <source>
        <dbReference type="Proteomes" id="UP000663864"/>
    </source>
</evidence>
<dbReference type="InterPro" id="IPR020904">
    <property type="entry name" value="Sc_DH/Rdtase_CS"/>
</dbReference>
<comment type="caution">
    <text evidence="4">The sequence shown here is derived from an EMBL/GenBank/DDBJ whole genome shotgun (WGS) entry which is preliminary data.</text>
</comment>
<dbReference type="PRINTS" id="PR00081">
    <property type="entry name" value="GDHRDH"/>
</dbReference>
<evidence type="ECO:0000313" key="4">
    <source>
        <dbReference type="EMBL" id="CAF1037073.1"/>
    </source>
</evidence>
<feature type="chain" id="PRO_5032551789" evidence="3">
    <location>
        <begin position="26"/>
        <end position="269"/>
    </location>
</feature>
<dbReference type="GO" id="GO:0016491">
    <property type="term" value="F:oxidoreductase activity"/>
    <property type="evidence" value="ECO:0007669"/>
    <property type="project" value="UniProtKB-KW"/>
</dbReference>
<dbReference type="AlphaFoldDB" id="A0A814JLB2"/>
<dbReference type="PRINTS" id="PR00080">
    <property type="entry name" value="SDRFAMILY"/>
</dbReference>
<dbReference type="PROSITE" id="PS00061">
    <property type="entry name" value="ADH_SHORT"/>
    <property type="match status" value="1"/>
</dbReference>
<name>A0A814JLB2_9BILA</name>
<dbReference type="EMBL" id="CAJNOT010000620">
    <property type="protein sequence ID" value="CAF1037073.1"/>
    <property type="molecule type" value="Genomic_DNA"/>
</dbReference>
<dbReference type="CDD" id="cd05233">
    <property type="entry name" value="SDR_c"/>
    <property type="match status" value="1"/>
</dbReference>
<keyword evidence="2" id="KW-0560">Oxidoreductase</keyword>
<dbReference type="InterPro" id="IPR036291">
    <property type="entry name" value="NAD(P)-bd_dom_sf"/>
</dbReference>
<dbReference type="Proteomes" id="UP000663864">
    <property type="component" value="Unassembled WGS sequence"/>
</dbReference>